<dbReference type="Proteomes" id="UP001061302">
    <property type="component" value="Chromosome"/>
</dbReference>
<keyword evidence="1 2" id="KW-0597">Phosphoprotein</keyword>
<organism evidence="4 5">
    <name type="scientific">Chitiniphilus purpureus</name>
    <dbReference type="NCBI Taxonomy" id="2981137"/>
    <lineage>
        <taxon>Bacteria</taxon>
        <taxon>Pseudomonadati</taxon>
        <taxon>Pseudomonadota</taxon>
        <taxon>Betaproteobacteria</taxon>
        <taxon>Neisseriales</taxon>
        <taxon>Chitinibacteraceae</taxon>
        <taxon>Chitiniphilus</taxon>
    </lineage>
</organism>
<accession>A0ABY6DPG5</accession>
<dbReference type="PANTHER" id="PTHR44591:SF21">
    <property type="entry name" value="TWO-COMPONENT RESPONSE REGULATOR"/>
    <property type="match status" value="1"/>
</dbReference>
<dbReference type="Pfam" id="PF00072">
    <property type="entry name" value="Response_reg"/>
    <property type="match status" value="1"/>
</dbReference>
<dbReference type="InterPro" id="IPR011006">
    <property type="entry name" value="CheY-like_superfamily"/>
</dbReference>
<name>A0ABY6DPG5_9NEIS</name>
<gene>
    <name evidence="4" type="ORF">N8I74_19000</name>
</gene>
<evidence type="ECO:0000256" key="2">
    <source>
        <dbReference type="PROSITE-ProRule" id="PRU00169"/>
    </source>
</evidence>
<protein>
    <submittedName>
        <fullName evidence="4">Response regulator</fullName>
    </submittedName>
</protein>
<dbReference type="PANTHER" id="PTHR44591">
    <property type="entry name" value="STRESS RESPONSE REGULATOR PROTEIN 1"/>
    <property type="match status" value="1"/>
</dbReference>
<evidence type="ECO:0000313" key="5">
    <source>
        <dbReference type="Proteomes" id="UP001061302"/>
    </source>
</evidence>
<keyword evidence="5" id="KW-1185">Reference proteome</keyword>
<dbReference type="InterPro" id="IPR050595">
    <property type="entry name" value="Bact_response_regulator"/>
</dbReference>
<feature type="domain" description="Response regulatory" evidence="3">
    <location>
        <begin position="2"/>
        <end position="114"/>
    </location>
</feature>
<evidence type="ECO:0000313" key="4">
    <source>
        <dbReference type="EMBL" id="UXY15371.1"/>
    </source>
</evidence>
<proteinExistence type="predicted"/>
<dbReference type="InterPro" id="IPR001789">
    <property type="entry name" value="Sig_transdc_resp-reg_receiver"/>
</dbReference>
<dbReference type="EMBL" id="CP106753">
    <property type="protein sequence ID" value="UXY15371.1"/>
    <property type="molecule type" value="Genomic_DNA"/>
</dbReference>
<dbReference type="PROSITE" id="PS50110">
    <property type="entry name" value="RESPONSE_REGULATORY"/>
    <property type="match status" value="1"/>
</dbReference>
<dbReference type="SUPFAM" id="SSF52172">
    <property type="entry name" value="CheY-like"/>
    <property type="match status" value="1"/>
</dbReference>
<evidence type="ECO:0000256" key="1">
    <source>
        <dbReference type="ARBA" id="ARBA00022553"/>
    </source>
</evidence>
<dbReference type="Gene3D" id="3.40.50.2300">
    <property type="match status" value="1"/>
</dbReference>
<reference evidence="4" key="1">
    <citation type="submission" date="2022-10" db="EMBL/GenBank/DDBJ databases">
        <title>Chitiniphilus purpureus sp. nov., a novel chitin-degrading bacterium isolated from crawfish pond sediment.</title>
        <authorList>
            <person name="Li K."/>
        </authorList>
    </citation>
    <scope>NUCLEOTIDE SEQUENCE</scope>
    <source>
        <strain evidence="4">CD1</strain>
    </source>
</reference>
<sequence>MNILYVEDNAMLRATIADYLDELGHEAVAVASAEEALGELQHGRFDVLFTDVSLPGRSGIELAREAVVLQPEMALVLASGHDLAQERDRLGVCATLLPKPFDLDQLEQVLGDLAVGG</sequence>
<feature type="modified residue" description="4-aspartylphosphate" evidence="2">
    <location>
        <position position="51"/>
    </location>
</feature>
<dbReference type="SMART" id="SM00448">
    <property type="entry name" value="REC"/>
    <property type="match status" value="1"/>
</dbReference>
<evidence type="ECO:0000259" key="3">
    <source>
        <dbReference type="PROSITE" id="PS50110"/>
    </source>
</evidence>
<dbReference type="RefSeq" id="WP_263124777.1">
    <property type="nucleotide sequence ID" value="NZ_CP106753.1"/>
</dbReference>